<name>A0A699YRN7_HAELA</name>
<gene>
    <name evidence="2" type="ORF">HaLaN_07510</name>
</gene>
<dbReference type="GO" id="GO:0051959">
    <property type="term" value="F:dynein light intermediate chain binding"/>
    <property type="evidence" value="ECO:0007669"/>
    <property type="project" value="InterPro"/>
</dbReference>
<dbReference type="Gene3D" id="3.10.490.20">
    <property type="match status" value="1"/>
</dbReference>
<proteinExistence type="predicted"/>
<dbReference type="PANTHER" id="PTHR45703">
    <property type="entry name" value="DYNEIN HEAVY CHAIN"/>
    <property type="match status" value="1"/>
</dbReference>
<dbReference type="InterPro" id="IPR043160">
    <property type="entry name" value="Dynein_C_barrel"/>
</dbReference>
<evidence type="ECO:0000313" key="3">
    <source>
        <dbReference type="Proteomes" id="UP000485058"/>
    </source>
</evidence>
<reference evidence="2 3" key="1">
    <citation type="submission" date="2020-02" db="EMBL/GenBank/DDBJ databases">
        <title>Draft genome sequence of Haematococcus lacustris strain NIES-144.</title>
        <authorList>
            <person name="Morimoto D."/>
            <person name="Nakagawa S."/>
            <person name="Yoshida T."/>
            <person name="Sawayama S."/>
        </authorList>
    </citation>
    <scope>NUCLEOTIDE SEQUENCE [LARGE SCALE GENOMIC DNA]</scope>
    <source>
        <strain evidence="2 3">NIES-144</strain>
    </source>
</reference>
<dbReference type="PANTHER" id="PTHR45703:SF35">
    <property type="entry name" value="DYNEIN HEAVY CHAIN"/>
    <property type="match status" value="1"/>
</dbReference>
<dbReference type="Gene3D" id="1.20.1270.280">
    <property type="match status" value="1"/>
</dbReference>
<feature type="domain" description="Dynein heavy chain C-terminal" evidence="1">
    <location>
        <begin position="1"/>
        <end position="197"/>
    </location>
</feature>
<dbReference type="EMBL" id="BLLF01000449">
    <property type="protein sequence ID" value="GFH11925.1"/>
    <property type="molecule type" value="Genomic_DNA"/>
</dbReference>
<organism evidence="2 3">
    <name type="scientific">Haematococcus lacustris</name>
    <name type="common">Green alga</name>
    <name type="synonym">Haematococcus pluvialis</name>
    <dbReference type="NCBI Taxonomy" id="44745"/>
    <lineage>
        <taxon>Eukaryota</taxon>
        <taxon>Viridiplantae</taxon>
        <taxon>Chlorophyta</taxon>
        <taxon>core chlorophytes</taxon>
        <taxon>Chlorophyceae</taxon>
        <taxon>CS clade</taxon>
        <taxon>Chlamydomonadales</taxon>
        <taxon>Haematococcaceae</taxon>
        <taxon>Haematococcus</taxon>
    </lineage>
</organism>
<dbReference type="Pfam" id="PF18199">
    <property type="entry name" value="Dynein_C"/>
    <property type="match status" value="1"/>
</dbReference>
<dbReference type="FunFam" id="3.10.490.20:FF:000009">
    <property type="entry name" value="Dynein heavy chain 4"/>
    <property type="match status" value="1"/>
</dbReference>
<dbReference type="AlphaFoldDB" id="A0A699YRN7"/>
<protein>
    <recommendedName>
        <fullName evidence="1">Dynein heavy chain C-terminal domain-containing protein</fullName>
    </recommendedName>
</protein>
<evidence type="ECO:0000259" key="1">
    <source>
        <dbReference type="Pfam" id="PF18199"/>
    </source>
</evidence>
<dbReference type="InterPro" id="IPR026983">
    <property type="entry name" value="DHC"/>
</dbReference>
<feature type="non-terminal residue" evidence="2">
    <location>
        <position position="1"/>
    </location>
</feature>
<sequence>VMSAELDTVFRSMAVGAVPALWRAKSFPSLKPLASYVKDLLARLLMLQDWYDYGQPPVFWISGFFFTPSFTTAALQNYARRHKLPIDSVGYEFVMMGTDPAAYLLPPLDGVYIHGLFLEGCGWDAVLFEPAPVIWLQPKKLTDFRPYPAYECPVYRTAERRGVLATTGHSTNFMMMMRMPSAQPESQWILRGVCMLCSLSE</sequence>
<dbReference type="Proteomes" id="UP000485058">
    <property type="component" value="Unassembled WGS sequence"/>
</dbReference>
<evidence type="ECO:0000313" key="2">
    <source>
        <dbReference type="EMBL" id="GFH11925.1"/>
    </source>
</evidence>
<comment type="caution">
    <text evidence="2">The sequence shown here is derived from an EMBL/GenBank/DDBJ whole genome shotgun (WGS) entry which is preliminary data.</text>
</comment>
<dbReference type="GO" id="GO:0030286">
    <property type="term" value="C:dynein complex"/>
    <property type="evidence" value="ECO:0007669"/>
    <property type="project" value="InterPro"/>
</dbReference>
<keyword evidence="3" id="KW-1185">Reference proteome</keyword>
<dbReference type="GO" id="GO:0045505">
    <property type="term" value="F:dynein intermediate chain binding"/>
    <property type="evidence" value="ECO:0007669"/>
    <property type="project" value="InterPro"/>
</dbReference>
<dbReference type="GO" id="GO:0007018">
    <property type="term" value="P:microtubule-based movement"/>
    <property type="evidence" value="ECO:0007669"/>
    <property type="project" value="InterPro"/>
</dbReference>
<dbReference type="InterPro" id="IPR041228">
    <property type="entry name" value="Dynein_C"/>
</dbReference>
<accession>A0A699YRN7</accession>